<comment type="caution">
    <text evidence="2">The sequence shown here is derived from an EMBL/GenBank/DDBJ whole genome shotgun (WGS) entry which is preliminary data.</text>
</comment>
<protein>
    <submittedName>
        <fullName evidence="2">Uncharacterized protein</fullName>
    </submittedName>
</protein>
<evidence type="ECO:0000313" key="2">
    <source>
        <dbReference type="EMBL" id="KKQ89649.1"/>
    </source>
</evidence>
<keyword evidence="1" id="KW-0472">Membrane</keyword>
<accession>A0A0G0NUX9</accession>
<dbReference type="AlphaFoldDB" id="A0A0G0NUX9"/>
<feature type="transmembrane region" description="Helical" evidence="1">
    <location>
        <begin position="39"/>
        <end position="66"/>
    </location>
</feature>
<organism evidence="2 3">
    <name type="scientific">Candidatus Curtissbacteria bacterium GW2011_GWC2_38_9</name>
    <dbReference type="NCBI Taxonomy" id="1618414"/>
    <lineage>
        <taxon>Bacteria</taxon>
        <taxon>Candidatus Curtissiibacteriota</taxon>
    </lineage>
</organism>
<keyword evidence="1" id="KW-1133">Transmembrane helix</keyword>
<sequence>MFADMMRWGTESGQKLPSDDRYFGGYHPMMGWMGANPGAFWIFGILWVATWVLVIIVLVALARWLWKKGDKVK</sequence>
<keyword evidence="1" id="KW-0812">Transmembrane</keyword>
<evidence type="ECO:0000256" key="1">
    <source>
        <dbReference type="SAM" id="Phobius"/>
    </source>
</evidence>
<evidence type="ECO:0000313" key="3">
    <source>
        <dbReference type="Proteomes" id="UP000034893"/>
    </source>
</evidence>
<dbReference type="EMBL" id="LBVP01000010">
    <property type="protein sequence ID" value="KKQ89649.1"/>
    <property type="molecule type" value="Genomic_DNA"/>
</dbReference>
<gene>
    <name evidence="2" type="ORF">UT12_C0010G0020</name>
</gene>
<reference evidence="2 3" key="1">
    <citation type="journal article" date="2015" name="Nature">
        <title>rRNA introns, odd ribosomes, and small enigmatic genomes across a large radiation of phyla.</title>
        <authorList>
            <person name="Brown C.T."/>
            <person name="Hug L.A."/>
            <person name="Thomas B.C."/>
            <person name="Sharon I."/>
            <person name="Castelle C.J."/>
            <person name="Singh A."/>
            <person name="Wilkins M.J."/>
            <person name="Williams K.H."/>
            <person name="Banfield J.F."/>
        </authorList>
    </citation>
    <scope>NUCLEOTIDE SEQUENCE [LARGE SCALE GENOMIC DNA]</scope>
</reference>
<name>A0A0G0NUX9_9BACT</name>
<proteinExistence type="predicted"/>
<dbReference type="Proteomes" id="UP000034893">
    <property type="component" value="Unassembled WGS sequence"/>
</dbReference>